<keyword evidence="2" id="KW-0732">Signal</keyword>
<evidence type="ECO:0000256" key="1">
    <source>
        <dbReference type="SAM" id="Phobius"/>
    </source>
</evidence>
<comment type="caution">
    <text evidence="3">The sequence shown here is derived from an EMBL/GenBank/DDBJ whole genome shotgun (WGS) entry which is preliminary data.</text>
</comment>
<keyword evidence="1" id="KW-0812">Transmembrane</keyword>
<feature type="chain" id="PRO_5046515705" evidence="2">
    <location>
        <begin position="28"/>
        <end position="523"/>
    </location>
</feature>
<reference evidence="3 4" key="1">
    <citation type="submission" date="2024-09" db="EMBL/GenBank/DDBJ databases">
        <authorList>
            <person name="Sun Q."/>
            <person name="Mori K."/>
        </authorList>
    </citation>
    <scope>NUCLEOTIDE SEQUENCE [LARGE SCALE GENOMIC DNA]</scope>
    <source>
        <strain evidence="3 4">JCM 12520</strain>
    </source>
</reference>
<organism evidence="3 4">
    <name type="scientific">Paenibacillus hodogayensis</name>
    <dbReference type="NCBI Taxonomy" id="279208"/>
    <lineage>
        <taxon>Bacteria</taxon>
        <taxon>Bacillati</taxon>
        <taxon>Bacillota</taxon>
        <taxon>Bacilli</taxon>
        <taxon>Bacillales</taxon>
        <taxon>Paenibacillaceae</taxon>
        <taxon>Paenibacillus</taxon>
    </lineage>
</organism>
<protein>
    <submittedName>
        <fullName evidence="3">DUF2334 domain-containing protein</fullName>
    </submittedName>
</protein>
<keyword evidence="1" id="KW-0472">Membrane</keyword>
<accession>A0ABV5VW41</accession>
<dbReference type="Proteomes" id="UP001589619">
    <property type="component" value="Unassembled WGS sequence"/>
</dbReference>
<evidence type="ECO:0000256" key="2">
    <source>
        <dbReference type="SAM" id="SignalP"/>
    </source>
</evidence>
<proteinExistence type="predicted"/>
<feature type="transmembrane region" description="Helical" evidence="1">
    <location>
        <begin position="489"/>
        <end position="512"/>
    </location>
</feature>
<sequence>MFRKKVLPILLLPLCILLAFPCLFAQAAGSGGDDRPVQTLLMYDSLSHGTRKEGNVEALQRLLASFDVQVTLKSFDKYEPDTLKNYDDVIVIRNAPDLTGPPAAYLTDLQQYRGRYLHIGAQLPEQAAQALKLREEPGGQAIVRLKIGPFTGPSIRAELFSSIVGYEGKAYGSWSSSNRPETSPYGVVQGRYGYVPFMEKGDLSEIAVSYLLRDWLGASGESRYYAVFKEIYPFSDLDMLRRMADRLYESGIPFMASVRPVLDNFDYPAVQRYLETLKYVQSRNGTIVVHAPFVASTISQDYTTLKKQMSAFVNALAEYGIAPLAVGAEMYWTYDEHYASQGMDLFDSVVMFANERIVYRTPTDRSKTFASLLYSLEAGKLQAYGEAARNTEPLPMDAALVFDFPRDEKQFRDTLAMLQNDWRTFADYKNSDHSVRTDRHEIESAHGLLQIDGKTLLLNKVYEDVDSAHTYIQEGPRSLDALFTVQNRVFIILILSTLIIFSGFLLIGYRLYKRKYIHPGRKQ</sequence>
<dbReference type="EMBL" id="JBHMAG010000010">
    <property type="protein sequence ID" value="MFB9752534.1"/>
    <property type="molecule type" value="Genomic_DNA"/>
</dbReference>
<gene>
    <name evidence="3" type="ORF">ACFFNY_13290</name>
</gene>
<name>A0ABV5VW41_9BACL</name>
<evidence type="ECO:0000313" key="4">
    <source>
        <dbReference type="Proteomes" id="UP001589619"/>
    </source>
</evidence>
<dbReference type="RefSeq" id="WP_344903984.1">
    <property type="nucleotide sequence ID" value="NZ_BAAAYO010000001.1"/>
</dbReference>
<keyword evidence="4" id="KW-1185">Reference proteome</keyword>
<evidence type="ECO:0000313" key="3">
    <source>
        <dbReference type="EMBL" id="MFB9752534.1"/>
    </source>
</evidence>
<feature type="signal peptide" evidence="2">
    <location>
        <begin position="1"/>
        <end position="27"/>
    </location>
</feature>
<keyword evidence="1" id="KW-1133">Transmembrane helix</keyword>